<dbReference type="InterPro" id="IPR036674">
    <property type="entry name" value="p53_tetramer_sf"/>
</dbReference>
<dbReference type="EMBL" id="CAJFCJ010000009">
    <property type="protein sequence ID" value="CAD5118584.1"/>
    <property type="molecule type" value="Genomic_DNA"/>
</dbReference>
<evidence type="ECO:0000256" key="3">
    <source>
        <dbReference type="ARBA" id="ARBA00022703"/>
    </source>
</evidence>
<evidence type="ECO:0000256" key="10">
    <source>
        <dbReference type="ARBA" id="ARBA00023163"/>
    </source>
</evidence>
<dbReference type="SMART" id="SM00454">
    <property type="entry name" value="SAM"/>
    <property type="match status" value="1"/>
</dbReference>
<dbReference type="InterPro" id="IPR001660">
    <property type="entry name" value="SAM"/>
</dbReference>
<feature type="compositionally biased region" description="Basic and acidic residues" evidence="14">
    <location>
        <begin position="1"/>
        <end position="10"/>
    </location>
</feature>
<keyword evidence="10" id="KW-0804">Transcription</keyword>
<dbReference type="GO" id="GO:0000978">
    <property type="term" value="F:RNA polymerase II cis-regulatory region sequence-specific DNA binding"/>
    <property type="evidence" value="ECO:0007669"/>
    <property type="project" value="TreeGrafter"/>
</dbReference>
<keyword evidence="17" id="KW-1185">Reference proteome</keyword>
<dbReference type="Gene3D" id="2.60.40.720">
    <property type="match status" value="1"/>
</dbReference>
<dbReference type="GO" id="GO:0051262">
    <property type="term" value="P:protein tetramerization"/>
    <property type="evidence" value="ECO:0007669"/>
    <property type="project" value="InterPro"/>
</dbReference>
<dbReference type="InterPro" id="IPR012346">
    <property type="entry name" value="p53/RUNT-type_TF_DNA-bd_sf"/>
</dbReference>
<dbReference type="InterPro" id="IPR008967">
    <property type="entry name" value="p53-like_TF_DNA-bd_sf"/>
</dbReference>
<dbReference type="CDD" id="cd08367">
    <property type="entry name" value="P53"/>
    <property type="match status" value="1"/>
</dbReference>
<feature type="region of interest" description="Disordered" evidence="14">
    <location>
        <begin position="380"/>
        <end position="402"/>
    </location>
</feature>
<feature type="site" description="Interaction with DNA" evidence="13">
    <location>
        <position position="141"/>
    </location>
</feature>
<keyword evidence="11" id="KW-0539">Nucleus</keyword>
<reference evidence="16 17" key="1">
    <citation type="submission" date="2020-08" db="EMBL/GenBank/DDBJ databases">
        <authorList>
            <person name="Hejnol A."/>
        </authorList>
    </citation>
    <scope>NUCLEOTIDE SEQUENCE [LARGE SCALE GENOMIC DNA]</scope>
</reference>
<evidence type="ECO:0000256" key="14">
    <source>
        <dbReference type="SAM" id="MobiDB-lite"/>
    </source>
</evidence>
<evidence type="ECO:0000259" key="15">
    <source>
        <dbReference type="PROSITE" id="PS50105"/>
    </source>
</evidence>
<keyword evidence="7" id="KW-0805">Transcription regulation</keyword>
<comment type="caution">
    <text evidence="16">The sequence shown here is derived from an EMBL/GenBank/DDBJ whole genome shotgun (WGS) entry which is preliminary data.</text>
</comment>
<dbReference type="PROSITE" id="PS50105">
    <property type="entry name" value="SAM_DOMAIN"/>
    <property type="match status" value="1"/>
</dbReference>
<evidence type="ECO:0000256" key="4">
    <source>
        <dbReference type="ARBA" id="ARBA00022723"/>
    </source>
</evidence>
<feature type="domain" description="SAM" evidence="15">
    <location>
        <begin position="439"/>
        <end position="485"/>
    </location>
</feature>
<evidence type="ECO:0000256" key="9">
    <source>
        <dbReference type="ARBA" id="ARBA00023159"/>
    </source>
</evidence>
<evidence type="ECO:0000256" key="7">
    <source>
        <dbReference type="ARBA" id="ARBA00023015"/>
    </source>
</evidence>
<keyword evidence="3" id="KW-0053">Apoptosis</keyword>
<dbReference type="InterPro" id="IPR002117">
    <property type="entry name" value="p53_tumour_suppressor"/>
</dbReference>
<feature type="binding site" evidence="12">
    <location>
        <position position="261"/>
    </location>
    <ligand>
        <name>Zn(2+)</name>
        <dbReference type="ChEBI" id="CHEBI:29105"/>
    </ligand>
</feature>
<feature type="binding site" evidence="12">
    <location>
        <position position="197"/>
    </location>
    <ligand>
        <name>Zn(2+)</name>
        <dbReference type="ChEBI" id="CHEBI:29105"/>
    </ligand>
</feature>
<accession>A0A7I8VQR3</accession>
<evidence type="ECO:0000313" key="17">
    <source>
        <dbReference type="Proteomes" id="UP000549394"/>
    </source>
</evidence>
<dbReference type="Pfam" id="PF00870">
    <property type="entry name" value="P53"/>
    <property type="match status" value="1"/>
</dbReference>
<organism evidence="16 17">
    <name type="scientific">Dimorphilus gyrociliatus</name>
    <dbReference type="NCBI Taxonomy" id="2664684"/>
    <lineage>
        <taxon>Eukaryota</taxon>
        <taxon>Metazoa</taxon>
        <taxon>Spiralia</taxon>
        <taxon>Lophotrochozoa</taxon>
        <taxon>Annelida</taxon>
        <taxon>Polychaeta</taxon>
        <taxon>Polychaeta incertae sedis</taxon>
        <taxon>Dinophilidae</taxon>
        <taxon>Dimorphilus</taxon>
    </lineage>
</organism>
<dbReference type="InterPro" id="IPR010991">
    <property type="entry name" value="p53_tetrameristn"/>
</dbReference>
<keyword evidence="9" id="KW-0010">Activator</keyword>
<dbReference type="GO" id="GO:0046872">
    <property type="term" value="F:metal ion binding"/>
    <property type="evidence" value="ECO:0007669"/>
    <property type="project" value="UniProtKB-KW"/>
</dbReference>
<gene>
    <name evidence="16" type="ORF">DGYR_LOCUS6939</name>
</gene>
<evidence type="ECO:0000313" key="16">
    <source>
        <dbReference type="EMBL" id="CAD5118584.1"/>
    </source>
</evidence>
<keyword evidence="4 12" id="KW-0479">Metal-binding</keyword>
<name>A0A7I8VQR3_9ANNE</name>
<dbReference type="OrthoDB" id="6277590at2759"/>
<comment type="cofactor">
    <cofactor evidence="12">
        <name>Zn(2+)</name>
        <dbReference type="ChEBI" id="CHEBI:29105"/>
    </cofactor>
    <text evidence="12">Binds 1 zinc ion per subunit.</text>
</comment>
<comment type="subcellular location">
    <subcellularLocation>
        <location evidence="1">Nucleus</location>
    </subcellularLocation>
</comment>
<keyword evidence="5 12" id="KW-0862">Zinc</keyword>
<feature type="region of interest" description="Disordered" evidence="14">
    <location>
        <begin position="1"/>
        <end position="24"/>
    </location>
</feature>
<dbReference type="SUPFAM" id="SSF47769">
    <property type="entry name" value="SAM/Pointed domain"/>
    <property type="match status" value="1"/>
</dbReference>
<dbReference type="PANTHER" id="PTHR11447:SF16">
    <property type="entry name" value="P53 PROTEIN LONG FORM VARIANT 1"/>
    <property type="match status" value="1"/>
</dbReference>
<dbReference type="Pfam" id="PF07647">
    <property type="entry name" value="SAM_2"/>
    <property type="match status" value="1"/>
</dbReference>
<dbReference type="SUPFAM" id="SSF47719">
    <property type="entry name" value="p53 tetramerization domain"/>
    <property type="match status" value="1"/>
</dbReference>
<evidence type="ECO:0000256" key="11">
    <source>
        <dbReference type="ARBA" id="ARBA00023242"/>
    </source>
</evidence>
<dbReference type="GO" id="GO:0006915">
    <property type="term" value="P:apoptotic process"/>
    <property type="evidence" value="ECO:0007669"/>
    <property type="project" value="UniProtKB-KW"/>
</dbReference>
<evidence type="ECO:0000256" key="12">
    <source>
        <dbReference type="PIRSR" id="PIRSR602117-1"/>
    </source>
</evidence>
<evidence type="ECO:0000256" key="6">
    <source>
        <dbReference type="ARBA" id="ARBA00022843"/>
    </source>
</evidence>
<evidence type="ECO:0000256" key="13">
    <source>
        <dbReference type="PIRSR" id="PIRSR602117-2"/>
    </source>
</evidence>
<keyword evidence="6" id="KW-0832">Ubl conjugation</keyword>
<dbReference type="PRINTS" id="PR00386">
    <property type="entry name" value="P53SUPPRESSR"/>
</dbReference>
<sequence>MEPTSCEEKLNLSSQESQTKPPMSQETFEMLLKSVRDIKETGDFIYEKQVDVEYAHNGESDSALLEIERYHIQPSVQAEMISDYNIITQKPTSPDSYCDQMSPNLPESTQIHSSPIIPSNVSYAGEYDFKIGFQKQQKDTKSITWTYSETLHKLYVRMDSACPVKFKTSTTPPFSCFIRAIPIYTKPEHIREVVKRCPNHSSKEDKTMTAPEHLVRCEHKTAEYFTDEYTLRQSVTFPQEQPQPGAEWVTNIFRFMCFSSCVGGLNRRPIELVFTLEDRHGNVLGRQAVEVRICACPGRDRKADEKHHVQNLKTRIASPTEDEKPQQVAINTEITTVSTKRQKLDDDEVFNVTVRGRENYEIITRIRDSLELASMIPQQQKENMKKQVQKPVPEVPRKPSIPQKMISIPTNLGQFGIGDSFPAVEPEKGSTTSSSIAIDKNTSVEDWLKSIGMAAYTDMFHAKGFEIVTQLENFSNRNLKELKIGEAHQETIWLELNELRKRLSQKTTPVHREFSDSASSLTGGHGHSFTVSKYRFQRILSVKGDNDHTYSNKT</sequence>
<dbReference type="AlphaFoldDB" id="A0A7I8VQR3"/>
<dbReference type="InterPro" id="IPR011615">
    <property type="entry name" value="p53_DNA-bd"/>
</dbReference>
<dbReference type="Proteomes" id="UP000549394">
    <property type="component" value="Unassembled WGS sequence"/>
</dbReference>
<dbReference type="Gene3D" id="4.10.170.10">
    <property type="entry name" value="p53-like tetramerisation domain"/>
    <property type="match status" value="1"/>
</dbReference>
<keyword evidence="8" id="KW-0238">DNA-binding</keyword>
<proteinExistence type="inferred from homology"/>
<evidence type="ECO:0000256" key="8">
    <source>
        <dbReference type="ARBA" id="ARBA00023125"/>
    </source>
</evidence>
<dbReference type="InterPro" id="IPR013761">
    <property type="entry name" value="SAM/pointed_sf"/>
</dbReference>
<dbReference type="PANTHER" id="PTHR11447">
    <property type="entry name" value="CELLULAR TUMOR ANTIGEN P53"/>
    <property type="match status" value="1"/>
</dbReference>
<dbReference type="Gene3D" id="1.10.150.50">
    <property type="entry name" value="Transcription Factor, Ets-1"/>
    <property type="match status" value="1"/>
</dbReference>
<evidence type="ECO:0000256" key="5">
    <source>
        <dbReference type="ARBA" id="ARBA00022833"/>
    </source>
</evidence>
<evidence type="ECO:0000256" key="1">
    <source>
        <dbReference type="ARBA" id="ARBA00004123"/>
    </source>
</evidence>
<feature type="compositionally biased region" description="Polar residues" evidence="14">
    <location>
        <begin position="11"/>
        <end position="24"/>
    </location>
</feature>
<feature type="binding site" evidence="12">
    <location>
        <position position="200"/>
    </location>
    <ligand>
        <name>Zn(2+)</name>
        <dbReference type="ChEBI" id="CHEBI:29105"/>
    </ligand>
</feature>
<evidence type="ECO:0000256" key="2">
    <source>
        <dbReference type="ARBA" id="ARBA00006167"/>
    </source>
</evidence>
<comment type="similarity">
    <text evidence="2">Belongs to the p53 family.</text>
</comment>
<dbReference type="SUPFAM" id="SSF49417">
    <property type="entry name" value="p53-like transcription factors"/>
    <property type="match status" value="1"/>
</dbReference>
<dbReference type="GO" id="GO:0005634">
    <property type="term" value="C:nucleus"/>
    <property type="evidence" value="ECO:0007669"/>
    <property type="project" value="UniProtKB-SubCell"/>
</dbReference>
<dbReference type="GO" id="GO:0000981">
    <property type="term" value="F:DNA-binding transcription factor activity, RNA polymerase II-specific"/>
    <property type="evidence" value="ECO:0007669"/>
    <property type="project" value="TreeGrafter"/>
</dbReference>
<dbReference type="Pfam" id="PF07710">
    <property type="entry name" value="P53_tetramer"/>
    <property type="match status" value="1"/>
</dbReference>
<feature type="binding site" evidence="12">
    <location>
        <position position="257"/>
    </location>
    <ligand>
        <name>Zn(2+)</name>
        <dbReference type="ChEBI" id="CHEBI:29105"/>
    </ligand>
</feature>
<protein>
    <submittedName>
        <fullName evidence="16">DgyrCDS7272</fullName>
    </submittedName>
</protein>